<evidence type="ECO:0000256" key="3">
    <source>
        <dbReference type="SAM" id="Phobius"/>
    </source>
</evidence>
<keyword evidence="1" id="KW-0175">Coiled coil</keyword>
<dbReference type="RefSeq" id="WP_183461335.1">
    <property type="nucleotide sequence ID" value="NZ_JACHWZ010000014.1"/>
</dbReference>
<evidence type="ECO:0000256" key="1">
    <source>
        <dbReference type="SAM" id="Coils"/>
    </source>
</evidence>
<accession>A0A7W4WEF9</accession>
<comment type="caution">
    <text evidence="4">The sequence shown here is derived from an EMBL/GenBank/DDBJ whole genome shotgun (WGS) entry which is preliminary data.</text>
</comment>
<dbReference type="Proteomes" id="UP000535937">
    <property type="component" value="Unassembled WGS sequence"/>
</dbReference>
<feature type="coiled-coil region" evidence="1">
    <location>
        <begin position="582"/>
        <end position="612"/>
    </location>
</feature>
<evidence type="ECO:0000313" key="4">
    <source>
        <dbReference type="EMBL" id="MBB3062227.1"/>
    </source>
</evidence>
<feature type="compositionally biased region" description="Basic and acidic residues" evidence="2">
    <location>
        <begin position="93"/>
        <end position="114"/>
    </location>
</feature>
<evidence type="ECO:0000313" key="5">
    <source>
        <dbReference type="Proteomes" id="UP000535937"/>
    </source>
</evidence>
<gene>
    <name evidence="4" type="ORF">FHS09_003072</name>
</gene>
<keyword evidence="3" id="KW-1133">Transmembrane helix</keyword>
<keyword evidence="3" id="KW-0472">Membrane</keyword>
<dbReference type="AlphaFoldDB" id="A0A7W4WEF9"/>
<sequence>MSGQQMFQIVSAGKTLRAKSPAQVLQDAAAAFSVPVPQARRLLLKGWVIKDQLSSKQVLEYRARLQQVGLRVEVHPAGKFDNRALLAKLQFAEKRREQPSKTDTDNRTERKERNAQVARLPTTVAEAKPTTAANSKARTQLESLFGDLPAAPGESSADRAQLILGVLLAALVPGIFVLFAALCIYSAARALWQIPQAMIAGEFSAFVLLGSLLSLGLIAALAALLLWPFFTAGRFAAEFEVASLPLSRDGAPGLHLLLRVLAEKTGLPQVSQLSVSAGAEVMAEPTPEDIKAQQLPLRLGLGAVCTLSGNELLAMVARALGGYKGKLRGTTAWLVRDIARRLQWTQWALENERSAVSPGGQVAPPLKPLHRVLTLGGRAAIPLVDKLLDLHRSLTGPTARLLERQGDAWAAQIIGSEAFAPFADKWHQLVHAELVVAEVNREASLAGQRLANYPDAIAWTLRNLDRETRSNIELAMAQASDSWDWTQAADNERIAWAEELSLAPLVQQDFSVQKLFTDFGALCSSASAAVAAKDSQAVDNIRLLCASKESEQAQQVLAEYFNQLPPRRFLPLELPANGELQAMDLQQAIDWLRGKLVELREQERRLDDLQLREAAMQLGAALVRAQVKIEPEAFFLSGATPAVADESLRDNRSRREELERQRREIFSVFYLRITRTLESMPAAEQRDRQSRLEQLSAYRPLAARLEKLDAYGDIFGLMIDRLSLDGSQRELLQKFYALAAGELRALCEAAGNTAVLRESGMPQMLEERIGSSQVPELPADRQRLRDTLQAMELKCKNASAAVCEHYRIQLAQLLQPCLERERALKVRPLRLVRM</sequence>
<dbReference type="EMBL" id="JACHWZ010000014">
    <property type="protein sequence ID" value="MBB3062227.1"/>
    <property type="molecule type" value="Genomic_DNA"/>
</dbReference>
<keyword evidence="5" id="KW-1185">Reference proteome</keyword>
<organism evidence="4 5">
    <name type="scientific">Microbulbifer rhizosphaerae</name>
    <dbReference type="NCBI Taxonomy" id="1562603"/>
    <lineage>
        <taxon>Bacteria</taxon>
        <taxon>Pseudomonadati</taxon>
        <taxon>Pseudomonadota</taxon>
        <taxon>Gammaproteobacteria</taxon>
        <taxon>Cellvibrionales</taxon>
        <taxon>Microbulbiferaceae</taxon>
        <taxon>Microbulbifer</taxon>
    </lineage>
</organism>
<feature type="region of interest" description="Disordered" evidence="2">
    <location>
        <begin position="93"/>
        <end position="115"/>
    </location>
</feature>
<keyword evidence="3" id="KW-0812">Transmembrane</keyword>
<proteinExistence type="predicted"/>
<feature type="transmembrane region" description="Helical" evidence="3">
    <location>
        <begin position="206"/>
        <end position="230"/>
    </location>
</feature>
<feature type="transmembrane region" description="Helical" evidence="3">
    <location>
        <begin position="162"/>
        <end position="185"/>
    </location>
</feature>
<name>A0A7W4WEF9_9GAMM</name>
<evidence type="ECO:0000256" key="2">
    <source>
        <dbReference type="SAM" id="MobiDB-lite"/>
    </source>
</evidence>
<protein>
    <submittedName>
        <fullName evidence="4">Uncharacterized protein</fullName>
    </submittedName>
</protein>
<reference evidence="4 5" key="1">
    <citation type="submission" date="2020-08" db="EMBL/GenBank/DDBJ databases">
        <title>Genomic Encyclopedia of Type Strains, Phase III (KMG-III): the genomes of soil and plant-associated and newly described type strains.</title>
        <authorList>
            <person name="Whitman W."/>
        </authorList>
    </citation>
    <scope>NUCLEOTIDE SEQUENCE [LARGE SCALE GENOMIC DNA]</scope>
    <source>
        <strain evidence="4 5">CECT 8799</strain>
    </source>
</reference>